<evidence type="ECO:0000256" key="4">
    <source>
        <dbReference type="SAM" id="MobiDB-lite"/>
    </source>
</evidence>
<dbReference type="PANTHER" id="PTHR33204">
    <property type="entry name" value="TRANSCRIPTIONAL REGULATOR, MARR FAMILY"/>
    <property type="match status" value="1"/>
</dbReference>
<sequence>MLPEGEGANALGIAFGLLGDEWTLLLLRHSVLGAKRYSDFSAALPISYAVLTARLDLLVREQLMEKVVYQQHPVRAEYVLTEKGRGVWPILAAIWGWERRWVPEHTYDTPPMRHRVCGAEFTPRYSCRACGEAVTAHDLVATWGPSGGWQRSTPESRTRRRSQSRERAAKAFYPDTMAVFGNRWSSAVVGAAFMGVSRFTDFQSLLGAPPSLLADRLASLCEREILHQVKLADRPDWAEYKLTPKGIDFFPVIGVTLEWAESWYRAEEGPVLRWKHRACRQEFHGVLTCDQCTQPLTGHEIQLEPAAD</sequence>
<dbReference type="PANTHER" id="PTHR33204:SF18">
    <property type="entry name" value="TRANSCRIPTIONAL REGULATORY PROTEIN"/>
    <property type="match status" value="1"/>
</dbReference>
<evidence type="ECO:0000256" key="2">
    <source>
        <dbReference type="ARBA" id="ARBA00023125"/>
    </source>
</evidence>
<dbReference type="EMBL" id="WUEK01000017">
    <property type="protein sequence ID" value="MXG92034.1"/>
    <property type="molecule type" value="Genomic_DNA"/>
</dbReference>
<dbReference type="SUPFAM" id="SSF46785">
    <property type="entry name" value="Winged helix' DNA-binding domain"/>
    <property type="match status" value="2"/>
</dbReference>
<dbReference type="AlphaFoldDB" id="A0A6L7F4C2"/>
<dbReference type="InterPro" id="IPR002577">
    <property type="entry name" value="HTH_HxlR"/>
</dbReference>
<proteinExistence type="predicted"/>
<protein>
    <submittedName>
        <fullName evidence="6">Transcriptional regulator</fullName>
    </submittedName>
</protein>
<keyword evidence="3" id="KW-0804">Transcription</keyword>
<keyword evidence="2" id="KW-0238">DNA-binding</keyword>
<feature type="domain" description="HTH hxlR-type" evidence="5">
    <location>
        <begin position="2"/>
        <end position="106"/>
    </location>
</feature>
<name>A0A6L7F4C2_9ACTN</name>
<evidence type="ECO:0000256" key="3">
    <source>
        <dbReference type="ARBA" id="ARBA00023163"/>
    </source>
</evidence>
<organism evidence="6 7">
    <name type="scientific">Nocardioides flavescens</name>
    <dbReference type="NCBI Taxonomy" id="2691959"/>
    <lineage>
        <taxon>Bacteria</taxon>
        <taxon>Bacillati</taxon>
        <taxon>Actinomycetota</taxon>
        <taxon>Actinomycetes</taxon>
        <taxon>Propionibacteriales</taxon>
        <taxon>Nocardioidaceae</taxon>
        <taxon>Nocardioides</taxon>
    </lineage>
</organism>
<reference evidence="6 7" key="1">
    <citation type="submission" date="2019-12" db="EMBL/GenBank/DDBJ databases">
        <authorList>
            <person name="Kun Z."/>
        </authorList>
    </citation>
    <scope>NUCLEOTIDE SEQUENCE [LARGE SCALE GENOMIC DNA]</scope>
    <source>
        <strain evidence="6 7">YIM 123512</strain>
    </source>
</reference>
<dbReference type="GO" id="GO:0003677">
    <property type="term" value="F:DNA binding"/>
    <property type="evidence" value="ECO:0007669"/>
    <property type="project" value="UniProtKB-KW"/>
</dbReference>
<feature type="region of interest" description="Disordered" evidence="4">
    <location>
        <begin position="147"/>
        <end position="167"/>
    </location>
</feature>
<feature type="domain" description="HTH hxlR-type" evidence="5">
    <location>
        <begin position="169"/>
        <end position="268"/>
    </location>
</feature>
<evidence type="ECO:0000313" key="6">
    <source>
        <dbReference type="EMBL" id="MXG92034.1"/>
    </source>
</evidence>
<dbReference type="InterPro" id="IPR036388">
    <property type="entry name" value="WH-like_DNA-bd_sf"/>
</dbReference>
<evidence type="ECO:0000259" key="5">
    <source>
        <dbReference type="PROSITE" id="PS51118"/>
    </source>
</evidence>
<keyword evidence="1" id="KW-0805">Transcription regulation</keyword>
<keyword evidence="7" id="KW-1185">Reference proteome</keyword>
<evidence type="ECO:0000313" key="7">
    <source>
        <dbReference type="Proteomes" id="UP000473325"/>
    </source>
</evidence>
<dbReference type="InterPro" id="IPR036390">
    <property type="entry name" value="WH_DNA-bd_sf"/>
</dbReference>
<accession>A0A6L7F4C2</accession>
<dbReference type="Proteomes" id="UP000473325">
    <property type="component" value="Unassembled WGS sequence"/>
</dbReference>
<dbReference type="PROSITE" id="PS51118">
    <property type="entry name" value="HTH_HXLR"/>
    <property type="match status" value="2"/>
</dbReference>
<dbReference type="Gene3D" id="1.10.10.10">
    <property type="entry name" value="Winged helix-like DNA-binding domain superfamily/Winged helix DNA-binding domain"/>
    <property type="match status" value="2"/>
</dbReference>
<comment type="caution">
    <text evidence="6">The sequence shown here is derived from an EMBL/GenBank/DDBJ whole genome shotgun (WGS) entry which is preliminary data.</text>
</comment>
<dbReference type="Pfam" id="PF01638">
    <property type="entry name" value="HxlR"/>
    <property type="match status" value="2"/>
</dbReference>
<evidence type="ECO:0000256" key="1">
    <source>
        <dbReference type="ARBA" id="ARBA00023015"/>
    </source>
</evidence>
<gene>
    <name evidence="6" type="ORF">GRQ65_21040</name>
</gene>